<accession>A0A327NQJ4</accession>
<dbReference type="OrthoDB" id="5986966at2"/>
<reference evidence="2 3" key="1">
    <citation type="submission" date="2018-06" db="EMBL/GenBank/DDBJ databases">
        <title>Spirosoma sp. HMF3257 Genome sequencing and assembly.</title>
        <authorList>
            <person name="Kang H."/>
            <person name="Cha I."/>
            <person name="Kim H."/>
            <person name="Kang J."/>
            <person name="Joh K."/>
        </authorList>
    </citation>
    <scope>NUCLEOTIDE SEQUENCE [LARGE SCALE GENOMIC DNA]</scope>
    <source>
        <strain evidence="2 3">HMF3257</strain>
    </source>
</reference>
<organism evidence="2 3">
    <name type="scientific">Spirosoma telluris</name>
    <dbReference type="NCBI Taxonomy" id="2183553"/>
    <lineage>
        <taxon>Bacteria</taxon>
        <taxon>Pseudomonadati</taxon>
        <taxon>Bacteroidota</taxon>
        <taxon>Cytophagia</taxon>
        <taxon>Cytophagales</taxon>
        <taxon>Cytophagaceae</taxon>
        <taxon>Spirosoma</taxon>
    </lineage>
</organism>
<evidence type="ECO:0000313" key="2">
    <source>
        <dbReference type="EMBL" id="RAI76044.1"/>
    </source>
</evidence>
<dbReference type="Pfam" id="PF12728">
    <property type="entry name" value="HTH_17"/>
    <property type="match status" value="1"/>
</dbReference>
<evidence type="ECO:0000259" key="1">
    <source>
        <dbReference type="Pfam" id="PF12728"/>
    </source>
</evidence>
<dbReference type="AlphaFoldDB" id="A0A327NQJ4"/>
<dbReference type="RefSeq" id="WP_111345144.1">
    <property type="nucleotide sequence ID" value="NZ_QLII01000001.1"/>
</dbReference>
<name>A0A327NQJ4_9BACT</name>
<dbReference type="InterPro" id="IPR041657">
    <property type="entry name" value="HTH_17"/>
</dbReference>
<comment type="caution">
    <text evidence="2">The sequence shown here is derived from an EMBL/GenBank/DDBJ whole genome shotgun (WGS) entry which is preliminary data.</text>
</comment>
<dbReference type="EMBL" id="QLII01000001">
    <property type="protein sequence ID" value="RAI76044.1"/>
    <property type="molecule type" value="Genomic_DNA"/>
</dbReference>
<keyword evidence="3" id="KW-1185">Reference proteome</keyword>
<sequence length="75" mass="8408">MNANLASPPGQPTEWLTPKQVQSIFKFGNTRFWQLVKDGAFPVSRPKSPTGRDLRIVRIRRSDVDAFMAGGYQTA</sequence>
<proteinExistence type="predicted"/>
<evidence type="ECO:0000313" key="3">
    <source>
        <dbReference type="Proteomes" id="UP000249016"/>
    </source>
</evidence>
<dbReference type="Proteomes" id="UP000249016">
    <property type="component" value="Unassembled WGS sequence"/>
</dbReference>
<gene>
    <name evidence="2" type="ORF">HMF3257_21015</name>
</gene>
<protein>
    <recommendedName>
        <fullName evidence="1">Helix-turn-helix domain-containing protein</fullName>
    </recommendedName>
</protein>
<feature type="domain" description="Helix-turn-helix" evidence="1">
    <location>
        <begin position="15"/>
        <end position="70"/>
    </location>
</feature>